<protein>
    <submittedName>
        <fullName evidence="1">Uncharacterized protein</fullName>
    </submittedName>
</protein>
<gene>
    <name evidence="1" type="ORF">PanWU01x14_213030</name>
</gene>
<evidence type="ECO:0000313" key="2">
    <source>
        <dbReference type="Proteomes" id="UP000237105"/>
    </source>
</evidence>
<keyword evidence="2" id="KW-1185">Reference proteome</keyword>
<comment type="caution">
    <text evidence="1">The sequence shown here is derived from an EMBL/GenBank/DDBJ whole genome shotgun (WGS) entry which is preliminary data.</text>
</comment>
<dbReference type="EMBL" id="JXTB01000227">
    <property type="protein sequence ID" value="PON51890.1"/>
    <property type="molecule type" value="Genomic_DNA"/>
</dbReference>
<organism evidence="1 2">
    <name type="scientific">Parasponia andersonii</name>
    <name type="common">Sponia andersonii</name>
    <dbReference type="NCBI Taxonomy" id="3476"/>
    <lineage>
        <taxon>Eukaryota</taxon>
        <taxon>Viridiplantae</taxon>
        <taxon>Streptophyta</taxon>
        <taxon>Embryophyta</taxon>
        <taxon>Tracheophyta</taxon>
        <taxon>Spermatophyta</taxon>
        <taxon>Magnoliopsida</taxon>
        <taxon>eudicotyledons</taxon>
        <taxon>Gunneridae</taxon>
        <taxon>Pentapetalae</taxon>
        <taxon>rosids</taxon>
        <taxon>fabids</taxon>
        <taxon>Rosales</taxon>
        <taxon>Cannabaceae</taxon>
        <taxon>Parasponia</taxon>
    </lineage>
</organism>
<evidence type="ECO:0000313" key="1">
    <source>
        <dbReference type="EMBL" id="PON51890.1"/>
    </source>
</evidence>
<proteinExistence type="predicted"/>
<dbReference type="AlphaFoldDB" id="A0A2P5BT07"/>
<sequence>KGDKTNISETRQRRSGLRTWRLSKATLFQPTKRRNCAQMRHTYSLTQTKILGRLRRRALSCPLRPNEATFMELPGFGTTLSSQGSSSLIKGGGPRCYFPHGDVDDEKYMAEIGLF</sequence>
<feature type="non-terminal residue" evidence="1">
    <location>
        <position position="1"/>
    </location>
</feature>
<dbReference type="Proteomes" id="UP000237105">
    <property type="component" value="Unassembled WGS sequence"/>
</dbReference>
<accession>A0A2P5BT07</accession>
<name>A0A2P5BT07_PARAD</name>
<reference evidence="2" key="1">
    <citation type="submission" date="2016-06" db="EMBL/GenBank/DDBJ databases">
        <title>Parallel loss of symbiosis genes in relatives of nitrogen-fixing non-legume Parasponia.</title>
        <authorList>
            <person name="Van Velzen R."/>
            <person name="Holmer R."/>
            <person name="Bu F."/>
            <person name="Rutten L."/>
            <person name="Van Zeijl A."/>
            <person name="Liu W."/>
            <person name="Santuari L."/>
            <person name="Cao Q."/>
            <person name="Sharma T."/>
            <person name="Shen D."/>
            <person name="Roswanjaya Y."/>
            <person name="Wardhani T."/>
            <person name="Kalhor M.S."/>
            <person name="Jansen J."/>
            <person name="Van den Hoogen J."/>
            <person name="Gungor B."/>
            <person name="Hartog M."/>
            <person name="Hontelez J."/>
            <person name="Verver J."/>
            <person name="Yang W.-C."/>
            <person name="Schijlen E."/>
            <person name="Repin R."/>
            <person name="Schilthuizen M."/>
            <person name="Schranz E."/>
            <person name="Heidstra R."/>
            <person name="Miyata K."/>
            <person name="Fedorova E."/>
            <person name="Kohlen W."/>
            <person name="Bisseling T."/>
            <person name="Smit S."/>
            <person name="Geurts R."/>
        </authorList>
    </citation>
    <scope>NUCLEOTIDE SEQUENCE [LARGE SCALE GENOMIC DNA]</scope>
    <source>
        <strain evidence="2">cv. WU1-14</strain>
    </source>
</reference>